<sequence>MSYSPLTPGGAPSPYNSHSTGMDPMMQDWHTTDIEVRVRESHDDNDLVGQVGTIRSISGGMCSVFLPDEDRTVSISCEQLEPVIPAWPNPVKVILGEDKERTGDLLSIDNQEGVVKLDGDDVKMLQLRYLCKYNRPGQD</sequence>
<evidence type="ECO:0000313" key="4">
    <source>
        <dbReference type="EMBL" id="JAS83526.1"/>
    </source>
</evidence>
<evidence type="ECO:0000256" key="1">
    <source>
        <dbReference type="SAM" id="MobiDB-lite"/>
    </source>
</evidence>
<gene>
    <name evidence="4" type="ORF">g.13040</name>
</gene>
<dbReference type="EMBL" id="GECU01024180">
    <property type="protein sequence ID" value="JAS83526.1"/>
    <property type="molecule type" value="Transcribed_RNA"/>
</dbReference>
<accession>A0A1B6I9A3</accession>
<protein>
    <recommendedName>
        <fullName evidence="5">Spt5 C-terminal domain-containing protein</fullName>
    </recommendedName>
</protein>
<dbReference type="Pfam" id="PF23288">
    <property type="entry name" value="KOW6_SPT5"/>
    <property type="match status" value="1"/>
</dbReference>
<name>A0A1B6I9A3_9HEMI</name>
<feature type="domain" description="Spt5 KOW" evidence="3">
    <location>
        <begin position="28"/>
        <end position="82"/>
    </location>
</feature>
<evidence type="ECO:0000259" key="2">
    <source>
        <dbReference type="Pfam" id="PF23287"/>
    </source>
</evidence>
<evidence type="ECO:0008006" key="5">
    <source>
        <dbReference type="Google" id="ProtNLM"/>
    </source>
</evidence>
<reference evidence="4" key="1">
    <citation type="submission" date="2015-11" db="EMBL/GenBank/DDBJ databases">
        <title>De novo transcriptome assembly of four potential Pierce s Disease insect vectors from Arizona vineyards.</title>
        <authorList>
            <person name="Tassone E.E."/>
        </authorList>
    </citation>
    <scope>NUCLEOTIDE SEQUENCE</scope>
</reference>
<proteinExistence type="predicted"/>
<feature type="domain" description="Spt5 KOW" evidence="2">
    <location>
        <begin position="83"/>
        <end position="132"/>
    </location>
</feature>
<dbReference type="Pfam" id="PF23287">
    <property type="entry name" value="KOW7_SPT5"/>
    <property type="match status" value="1"/>
</dbReference>
<dbReference type="CDD" id="cd06086">
    <property type="entry name" value="KOW_Spt5_6"/>
    <property type="match status" value="1"/>
</dbReference>
<evidence type="ECO:0000259" key="3">
    <source>
        <dbReference type="Pfam" id="PF23288"/>
    </source>
</evidence>
<dbReference type="InterPro" id="IPR041980">
    <property type="entry name" value="KOW_Spt5_6_metazoa"/>
</dbReference>
<dbReference type="AlphaFoldDB" id="A0A1B6I9A3"/>
<organism evidence="4">
    <name type="scientific">Homalodisca liturata</name>
    <dbReference type="NCBI Taxonomy" id="320908"/>
    <lineage>
        <taxon>Eukaryota</taxon>
        <taxon>Metazoa</taxon>
        <taxon>Ecdysozoa</taxon>
        <taxon>Arthropoda</taxon>
        <taxon>Hexapoda</taxon>
        <taxon>Insecta</taxon>
        <taxon>Pterygota</taxon>
        <taxon>Neoptera</taxon>
        <taxon>Paraneoptera</taxon>
        <taxon>Hemiptera</taxon>
        <taxon>Auchenorrhyncha</taxon>
        <taxon>Membracoidea</taxon>
        <taxon>Cicadellidae</taxon>
        <taxon>Cicadellinae</taxon>
        <taxon>Proconiini</taxon>
        <taxon>Homalodisca</taxon>
    </lineage>
</organism>
<feature type="region of interest" description="Disordered" evidence="1">
    <location>
        <begin position="1"/>
        <end position="24"/>
    </location>
</feature>
<dbReference type="InterPro" id="IPR057934">
    <property type="entry name" value="KOW_Spt5_7"/>
</dbReference>